<dbReference type="AlphaFoldDB" id="A0A183SNH5"/>
<name>A0A183SNH5_SCHSO</name>
<proteinExistence type="predicted"/>
<sequence>LLPFPTLPPPVGPAIPFFPLPSPLLSLLLLLFLFFPNSSLSHSFSLTLFYSYFSPSRLLALPSPFPLPPRSKRPKLRVTCSHRRGSSRKANVASDDFADAYRDECPWMRIAYRTDGHLLNCRRMQALTCVSTTIVHDLLFVDEFVLNTVMEEDMQRSMNLFAAGCANFGLIINTAKTLVMHQPPPSAE</sequence>
<accession>A0A183SNH5</accession>
<dbReference type="WBParaSite" id="SSLN_0000596001-mRNA-1">
    <property type="protein sequence ID" value="SSLN_0000596001-mRNA-1"/>
    <property type="gene ID" value="SSLN_0000596001"/>
</dbReference>
<reference evidence="1" key="1">
    <citation type="submission" date="2016-06" db="UniProtKB">
        <authorList>
            <consortium name="WormBaseParasite"/>
        </authorList>
    </citation>
    <scope>IDENTIFICATION</scope>
</reference>
<evidence type="ECO:0000313" key="1">
    <source>
        <dbReference type="WBParaSite" id="SSLN_0000596001-mRNA-1"/>
    </source>
</evidence>
<protein>
    <submittedName>
        <fullName evidence="1">Reverse transcriptase domain-containing protein</fullName>
    </submittedName>
</protein>
<organism evidence="1">
    <name type="scientific">Schistocephalus solidus</name>
    <name type="common">Tapeworm</name>
    <dbReference type="NCBI Taxonomy" id="70667"/>
    <lineage>
        <taxon>Eukaryota</taxon>
        <taxon>Metazoa</taxon>
        <taxon>Spiralia</taxon>
        <taxon>Lophotrochozoa</taxon>
        <taxon>Platyhelminthes</taxon>
        <taxon>Cestoda</taxon>
        <taxon>Eucestoda</taxon>
        <taxon>Diphyllobothriidea</taxon>
        <taxon>Diphyllobothriidae</taxon>
        <taxon>Schistocephalus</taxon>
    </lineage>
</organism>